<feature type="domain" description="Beta-lactamase-related" evidence="2">
    <location>
        <begin position="28"/>
        <end position="369"/>
    </location>
</feature>
<dbReference type="SUPFAM" id="SSF56601">
    <property type="entry name" value="beta-lactamase/transpeptidase-like"/>
    <property type="match status" value="1"/>
</dbReference>
<dbReference type="PANTHER" id="PTHR22935:SF95">
    <property type="entry name" value="BETA-LACTAMASE-LIKE 1-RELATED"/>
    <property type="match status" value="1"/>
</dbReference>
<dbReference type="InterPro" id="IPR051478">
    <property type="entry name" value="Beta-lactamase-like_AB/R"/>
</dbReference>
<keyword evidence="4" id="KW-1185">Reference proteome</keyword>
<evidence type="ECO:0000313" key="4">
    <source>
        <dbReference type="Proteomes" id="UP000321580"/>
    </source>
</evidence>
<evidence type="ECO:0000313" key="3">
    <source>
        <dbReference type="EMBL" id="TXB63187.1"/>
    </source>
</evidence>
<dbReference type="OrthoDB" id="9793489at2"/>
<organism evidence="3 4">
    <name type="scientific">Phaeodactylibacter luteus</name>
    <dbReference type="NCBI Taxonomy" id="1564516"/>
    <lineage>
        <taxon>Bacteria</taxon>
        <taxon>Pseudomonadati</taxon>
        <taxon>Bacteroidota</taxon>
        <taxon>Saprospiria</taxon>
        <taxon>Saprospirales</taxon>
        <taxon>Haliscomenobacteraceae</taxon>
        <taxon>Phaeodactylibacter</taxon>
    </lineage>
</organism>
<accession>A0A5C6RLS4</accession>
<dbReference type="Pfam" id="PF00144">
    <property type="entry name" value="Beta-lactamase"/>
    <property type="match status" value="1"/>
</dbReference>
<comment type="similarity">
    <text evidence="1">Belongs to the beta-lactamase family.</text>
</comment>
<name>A0A5C6RLS4_9BACT</name>
<dbReference type="RefSeq" id="WP_147167442.1">
    <property type="nucleotide sequence ID" value="NZ_VOOR01000018.1"/>
</dbReference>
<comment type="caution">
    <text evidence="3">The sequence shown here is derived from an EMBL/GenBank/DDBJ whole genome shotgun (WGS) entry which is preliminary data.</text>
</comment>
<dbReference type="PANTHER" id="PTHR22935">
    <property type="entry name" value="PENICILLIN-BINDING PROTEIN"/>
    <property type="match status" value="1"/>
</dbReference>
<dbReference type="Proteomes" id="UP000321580">
    <property type="component" value="Unassembled WGS sequence"/>
</dbReference>
<proteinExistence type="inferred from homology"/>
<evidence type="ECO:0000259" key="2">
    <source>
        <dbReference type="Pfam" id="PF00144"/>
    </source>
</evidence>
<reference evidence="3 4" key="1">
    <citation type="submission" date="2019-08" db="EMBL/GenBank/DDBJ databases">
        <title>Genome of Phaeodactylibacter luteus.</title>
        <authorList>
            <person name="Bowman J.P."/>
        </authorList>
    </citation>
    <scope>NUCLEOTIDE SEQUENCE [LARGE SCALE GENOMIC DNA]</scope>
    <source>
        <strain evidence="3 4">KCTC 42180</strain>
    </source>
</reference>
<dbReference type="EMBL" id="VOOR01000018">
    <property type="protein sequence ID" value="TXB63187.1"/>
    <property type="molecule type" value="Genomic_DNA"/>
</dbReference>
<gene>
    <name evidence="3" type="ORF">FRY97_10280</name>
</gene>
<dbReference type="AlphaFoldDB" id="A0A5C6RLS4"/>
<sequence>MKNYLFFPLLLLGLNATGQPDFTAQLGALSKAHSRTAFSAAVIQDGKISYFNAQPRRGRAPAANEKSIYELGALTGPFTALLMLRLSEKGRIAPGQPLTDYLPDSLCPPPFQPARCTEMVLPGTPPRLMMSCSPDLARAGRTPTFCELAAHTSGLPNAGLGHYDWHPGAQYATTVSQPPSAAAAYPALLAGLTQSCYKNEPGTAWHFSNAGMAVLGHSLAIAEGQPFAYLLETEVAGPLGLADTQLELNPEQRTRFMSTEPATLPIMGPAAGLKSTTTDLAQLLYAYLNSESHPWESILLESRQPRVDANFPGFAYPTTGTYGWLSSYLAGPKAREIIWMNGGTEAFSAFAGFDPDNGQAVVLLCNKAGVDLTKEGIKWLQELPVRR</sequence>
<protein>
    <submittedName>
        <fullName evidence="3">Beta-lactamase family protein</fullName>
    </submittedName>
</protein>
<dbReference type="Gene3D" id="3.40.710.10">
    <property type="entry name" value="DD-peptidase/beta-lactamase superfamily"/>
    <property type="match status" value="1"/>
</dbReference>
<dbReference type="InterPro" id="IPR012338">
    <property type="entry name" value="Beta-lactam/transpept-like"/>
</dbReference>
<evidence type="ECO:0000256" key="1">
    <source>
        <dbReference type="ARBA" id="ARBA00038473"/>
    </source>
</evidence>
<dbReference type="InterPro" id="IPR001466">
    <property type="entry name" value="Beta-lactam-related"/>
</dbReference>